<keyword evidence="2" id="KW-1185">Reference proteome</keyword>
<evidence type="ECO:0000313" key="1">
    <source>
        <dbReference type="EMBL" id="MCG2419538.1"/>
    </source>
</evidence>
<accession>A0A9X1U3G5</accession>
<reference evidence="1" key="1">
    <citation type="submission" date="2021-09" db="EMBL/GenBank/DDBJ databases">
        <title>Genome of Aequorivita sp. strain F47161.</title>
        <authorList>
            <person name="Wang Y."/>
        </authorList>
    </citation>
    <scope>NUCLEOTIDE SEQUENCE</scope>
    <source>
        <strain evidence="1">F47161</strain>
    </source>
</reference>
<evidence type="ECO:0000313" key="2">
    <source>
        <dbReference type="Proteomes" id="UP001139461"/>
    </source>
</evidence>
<comment type="caution">
    <text evidence="1">The sequence shown here is derived from an EMBL/GenBank/DDBJ whole genome shotgun (WGS) entry which is preliminary data.</text>
</comment>
<dbReference type="GO" id="GO:0043571">
    <property type="term" value="P:maintenance of CRISPR repeat elements"/>
    <property type="evidence" value="ECO:0007669"/>
    <property type="project" value="InterPro"/>
</dbReference>
<gene>
    <name evidence="1" type="primary">cas7b</name>
    <name evidence="1" type="ORF">K8089_10930</name>
</gene>
<dbReference type="RefSeq" id="WP_237603328.1">
    <property type="nucleotide sequence ID" value="NZ_JAIRBA010000021.1"/>
</dbReference>
<protein>
    <submittedName>
        <fullName evidence="1">Type I-B CRISPR-associated protein Cas7/Csh2</fullName>
    </submittedName>
</protein>
<dbReference type="Proteomes" id="UP001139461">
    <property type="component" value="Unassembled WGS sequence"/>
</dbReference>
<dbReference type="AlphaFoldDB" id="A0A9X1U3G5"/>
<name>A0A9X1U3G5_9FLAO</name>
<proteinExistence type="predicted"/>
<dbReference type="InterPro" id="IPR006482">
    <property type="entry name" value="Cas7_Csh2/Csh2"/>
</dbReference>
<dbReference type="NCBIfam" id="TIGR01595">
    <property type="entry name" value="cas_CT1132"/>
    <property type="match status" value="1"/>
</dbReference>
<sequence>MSNIIQNRSEILFLYDVKYANPNGDPMDMNRPRIDEDSNHCLVTDVRLKRTIRDYFLEKGYDGQTDANKDIFIRDEGGKPVTGATRAKAYNDKDEFIEKYLDVRLFGGVSAATGKKFNLTGPVQFGMGKSLHPVKENFIKGTGAFATKEGAEQKTFREEYNITYGLIGFHGIINENAAKHTKLTDEDMNLFIEGTWNGTKDLISRSKKGHMPRLLVKVNYQPGFYIGDLLENIELLVENDKEVDQIQDVTEFVLQTEKLNQVLQKHQDKILSVEVKIDDRLQLSEPIFKAQELEF</sequence>
<dbReference type="InterPro" id="IPR013419">
    <property type="entry name" value="CRISPR-assoc_prot_Cas7/Csh2"/>
</dbReference>
<organism evidence="1 2">
    <name type="scientific">Aequorivita vitellina</name>
    <dbReference type="NCBI Taxonomy" id="2874475"/>
    <lineage>
        <taxon>Bacteria</taxon>
        <taxon>Pseudomonadati</taxon>
        <taxon>Bacteroidota</taxon>
        <taxon>Flavobacteriia</taxon>
        <taxon>Flavobacteriales</taxon>
        <taxon>Flavobacteriaceae</taxon>
        <taxon>Aequorivita</taxon>
    </lineage>
</organism>
<dbReference type="NCBIfam" id="TIGR02590">
    <property type="entry name" value="cas_Csh2"/>
    <property type="match status" value="1"/>
</dbReference>
<dbReference type="EMBL" id="JAIRBA010000021">
    <property type="protein sequence ID" value="MCG2419538.1"/>
    <property type="molecule type" value="Genomic_DNA"/>
</dbReference>
<dbReference type="Pfam" id="PF05107">
    <property type="entry name" value="Cas_Cas7"/>
    <property type="match status" value="1"/>
</dbReference>